<comment type="catalytic activity">
    <reaction evidence="12">
        <text>diphthine-[translation elongation factor 2] + NH4(+) + ATP = diphthamide-[translation elongation factor 2] + AMP + diphosphate + H(+)</text>
        <dbReference type="Rhea" id="RHEA:19753"/>
        <dbReference type="Rhea" id="RHEA-COMP:10172"/>
        <dbReference type="Rhea" id="RHEA-COMP:10174"/>
        <dbReference type="ChEBI" id="CHEBI:15378"/>
        <dbReference type="ChEBI" id="CHEBI:16692"/>
        <dbReference type="ChEBI" id="CHEBI:28938"/>
        <dbReference type="ChEBI" id="CHEBI:30616"/>
        <dbReference type="ChEBI" id="CHEBI:33019"/>
        <dbReference type="ChEBI" id="CHEBI:82696"/>
        <dbReference type="ChEBI" id="CHEBI:456215"/>
        <dbReference type="EC" id="6.3.1.14"/>
    </reaction>
</comment>
<dbReference type="OrthoDB" id="686384at2759"/>
<dbReference type="Pfam" id="PF01902">
    <property type="entry name" value="Diphthami_syn_2"/>
    <property type="match status" value="1"/>
</dbReference>
<evidence type="ECO:0000256" key="4">
    <source>
        <dbReference type="ARBA" id="ARBA00018426"/>
    </source>
</evidence>
<dbReference type="GO" id="GO:0005524">
    <property type="term" value="F:ATP binding"/>
    <property type="evidence" value="ECO:0007669"/>
    <property type="project" value="UniProtKB-KW"/>
</dbReference>
<evidence type="ECO:0000256" key="3">
    <source>
        <dbReference type="ARBA" id="ARBA00012089"/>
    </source>
</evidence>
<dbReference type="EMBL" id="UZAN01052170">
    <property type="protein sequence ID" value="VDP89348.1"/>
    <property type="molecule type" value="Genomic_DNA"/>
</dbReference>
<dbReference type="GO" id="GO:0017178">
    <property type="term" value="F:diphthine-ammonia ligase activity"/>
    <property type="evidence" value="ECO:0007669"/>
    <property type="project" value="UniProtKB-EC"/>
</dbReference>
<dbReference type="Proteomes" id="UP000272942">
    <property type="component" value="Unassembled WGS sequence"/>
</dbReference>
<comment type="similarity">
    <text evidence="2">Belongs to the Diphthine--ammonia ligase family.</text>
</comment>
<dbReference type="Gene3D" id="3.40.50.620">
    <property type="entry name" value="HUPs"/>
    <property type="match status" value="1"/>
</dbReference>
<name>A0A183AYS3_9TREM</name>
<keyword evidence="6" id="KW-0547">Nucleotide-binding</keyword>
<evidence type="ECO:0000256" key="12">
    <source>
        <dbReference type="ARBA" id="ARBA00048108"/>
    </source>
</evidence>
<comment type="pathway">
    <text evidence="1">Protein modification; peptidyl-diphthamide biosynthesis.</text>
</comment>
<dbReference type="Gene3D" id="3.90.1490.10">
    <property type="entry name" value="putative n-type atp pyrophosphatase, domain 2"/>
    <property type="match status" value="1"/>
</dbReference>
<dbReference type="UniPathway" id="UPA00559"/>
<evidence type="ECO:0000256" key="2">
    <source>
        <dbReference type="ARBA" id="ARBA00008496"/>
    </source>
</evidence>
<reference evidence="14 15" key="2">
    <citation type="submission" date="2018-11" db="EMBL/GenBank/DDBJ databases">
        <authorList>
            <consortium name="Pathogen Informatics"/>
        </authorList>
    </citation>
    <scope>NUCLEOTIDE SEQUENCE [LARGE SCALE GENOMIC DNA]</scope>
    <source>
        <strain evidence="14 15">Egypt</strain>
    </source>
</reference>
<sequence>MDFVALVSGGKDSIFSMMDAISHGYQLKALIHLAPKGSESGTEERDSYMYQSVASEGVELLSRALNVPLIYRTITGKSVCQRMNYITQSEDEVEDLCYAVSEAIDRFPTIKFICSGAILSDYQRIRVEHVASRLGIGTLAFLWRRSQVSLLNEMVCSGLDAIIVKVASSGLEIKRHLGHHISDLQSQLVQLTGPPWYLNACGEGGEYETFTLDCPLFEQRIVQRSPAELVIHSDDESYPVAYLRLNNLALEVIHFCCTHPCPGPVSICIENRIICFVWAVRD</sequence>
<dbReference type="EC" id="6.3.1.14" evidence="3"/>
<dbReference type="InterPro" id="IPR002761">
    <property type="entry name" value="Diphthami_syn_dom"/>
</dbReference>
<evidence type="ECO:0000313" key="15">
    <source>
        <dbReference type="Proteomes" id="UP000272942"/>
    </source>
</evidence>
<evidence type="ECO:0000256" key="9">
    <source>
        <dbReference type="ARBA" id="ARBA00031202"/>
    </source>
</evidence>
<reference evidence="16" key="1">
    <citation type="submission" date="2016-06" db="UniProtKB">
        <authorList>
            <consortium name="WormBaseParasite"/>
        </authorList>
    </citation>
    <scope>IDENTIFICATION</scope>
</reference>
<organism evidence="16">
    <name type="scientific">Echinostoma caproni</name>
    <dbReference type="NCBI Taxonomy" id="27848"/>
    <lineage>
        <taxon>Eukaryota</taxon>
        <taxon>Metazoa</taxon>
        <taxon>Spiralia</taxon>
        <taxon>Lophotrochozoa</taxon>
        <taxon>Platyhelminthes</taxon>
        <taxon>Trematoda</taxon>
        <taxon>Digenea</taxon>
        <taxon>Plagiorchiida</taxon>
        <taxon>Echinostomata</taxon>
        <taxon>Echinostomatoidea</taxon>
        <taxon>Echinostomatidae</taxon>
        <taxon>Echinostoma</taxon>
    </lineage>
</organism>
<evidence type="ECO:0000256" key="8">
    <source>
        <dbReference type="ARBA" id="ARBA00029814"/>
    </source>
</evidence>
<evidence type="ECO:0000256" key="1">
    <source>
        <dbReference type="ARBA" id="ARBA00005156"/>
    </source>
</evidence>
<dbReference type="AlphaFoldDB" id="A0A183AYS3"/>
<dbReference type="SUPFAM" id="SSF52402">
    <property type="entry name" value="Adenine nucleotide alpha hydrolases-like"/>
    <property type="match status" value="1"/>
</dbReference>
<evidence type="ECO:0000256" key="6">
    <source>
        <dbReference type="ARBA" id="ARBA00022741"/>
    </source>
</evidence>
<keyword evidence="5" id="KW-0436">Ligase</keyword>
<keyword evidence="15" id="KW-1185">Reference proteome</keyword>
<evidence type="ECO:0000256" key="10">
    <source>
        <dbReference type="ARBA" id="ARBA00031552"/>
    </source>
</evidence>
<dbReference type="CDD" id="cd01994">
    <property type="entry name" value="AANH_PF0828-like"/>
    <property type="match status" value="1"/>
</dbReference>
<keyword evidence="7" id="KW-0067">ATP-binding</keyword>
<dbReference type="PANTHER" id="PTHR12196">
    <property type="entry name" value="DOMAIN OF UNKNOWN FUNCTION 71 DUF71 -CONTAINING PROTEIN"/>
    <property type="match status" value="1"/>
</dbReference>
<dbReference type="FunFam" id="3.90.1490.10:FF:000001">
    <property type="entry name" value="Diphthine--ammonia ligase"/>
    <property type="match status" value="1"/>
</dbReference>
<dbReference type="InterPro" id="IPR014729">
    <property type="entry name" value="Rossmann-like_a/b/a_fold"/>
</dbReference>
<evidence type="ECO:0000256" key="5">
    <source>
        <dbReference type="ARBA" id="ARBA00022598"/>
    </source>
</evidence>
<protein>
    <recommendedName>
        <fullName evidence="4">Diphthine--ammonia ligase</fullName>
        <ecNumber evidence="3">6.3.1.14</ecNumber>
    </recommendedName>
    <alternativeName>
        <fullName evidence="9">ATP-binding domain-containing protein 4</fullName>
    </alternativeName>
    <alternativeName>
        <fullName evidence="8">Diphthamide synthase</fullName>
    </alternativeName>
    <alternativeName>
        <fullName evidence="10">Diphthamide synthetase</fullName>
    </alternativeName>
    <alternativeName>
        <fullName evidence="11">Protein DPH6 homolog</fullName>
    </alternativeName>
</protein>
<evidence type="ECO:0000313" key="16">
    <source>
        <dbReference type="WBParaSite" id="ECPE_0001214301-mRNA-1"/>
    </source>
</evidence>
<evidence type="ECO:0000256" key="7">
    <source>
        <dbReference type="ARBA" id="ARBA00022840"/>
    </source>
</evidence>
<evidence type="ECO:0000313" key="14">
    <source>
        <dbReference type="EMBL" id="VDP89348.1"/>
    </source>
</evidence>
<dbReference type="PANTHER" id="PTHR12196:SF2">
    <property type="entry name" value="DIPHTHINE--AMMONIA LIGASE"/>
    <property type="match status" value="1"/>
</dbReference>
<dbReference type="WBParaSite" id="ECPE_0001214301-mRNA-1">
    <property type="protein sequence ID" value="ECPE_0001214301-mRNA-1"/>
    <property type="gene ID" value="ECPE_0001214301"/>
</dbReference>
<feature type="domain" description="Diphthamide synthase" evidence="13">
    <location>
        <begin position="2"/>
        <end position="221"/>
    </location>
</feature>
<dbReference type="NCBIfam" id="TIGR00290">
    <property type="entry name" value="MJ0570_dom"/>
    <property type="match status" value="1"/>
</dbReference>
<dbReference type="FunFam" id="3.40.50.620:FF:000145">
    <property type="entry name" value="ATP-binding domain containing protein"/>
    <property type="match status" value="1"/>
</dbReference>
<accession>A0A183AYS3</accession>
<proteinExistence type="inferred from homology"/>
<dbReference type="InterPro" id="IPR030662">
    <property type="entry name" value="DPH6/MJ0570"/>
</dbReference>
<gene>
    <name evidence="14" type="ORF">ECPE_LOCUS12108</name>
</gene>
<evidence type="ECO:0000259" key="13">
    <source>
        <dbReference type="Pfam" id="PF01902"/>
    </source>
</evidence>
<dbReference type="GO" id="GO:0017183">
    <property type="term" value="P:protein histidyl modification to diphthamide"/>
    <property type="evidence" value="ECO:0007669"/>
    <property type="project" value="UniProtKB-UniPathway"/>
</dbReference>
<evidence type="ECO:0000256" key="11">
    <source>
        <dbReference type="ARBA" id="ARBA00032849"/>
    </source>
</evidence>